<dbReference type="InterPro" id="IPR051135">
    <property type="entry name" value="Gal/GlcNAc/GalNAc_ST"/>
</dbReference>
<protein>
    <submittedName>
        <fullName evidence="2">Carbohydrate sulfotransferase 5</fullName>
    </submittedName>
</protein>
<dbReference type="Proteomes" id="UP000440578">
    <property type="component" value="Unassembled WGS sequence"/>
</dbReference>
<comment type="caution">
    <text evidence="2">The sequence shown here is derived from an EMBL/GenBank/DDBJ whole genome shotgun (WGS) entry which is preliminary data.</text>
</comment>
<keyword evidence="2" id="KW-0808">Transferase</keyword>
<reference evidence="2 3" key="1">
    <citation type="submission" date="2019-07" db="EMBL/GenBank/DDBJ databases">
        <title>Draft genome assembly of a fouling barnacle, Amphibalanus amphitrite (Darwin, 1854): The first reference genome for Thecostraca.</title>
        <authorList>
            <person name="Kim W."/>
        </authorList>
    </citation>
    <scope>NUCLEOTIDE SEQUENCE [LARGE SCALE GENOMIC DNA]</scope>
    <source>
        <strain evidence="2">SNU_AA5</strain>
        <tissue evidence="2">Soma without cirri and trophi</tissue>
    </source>
</reference>
<dbReference type="InterPro" id="IPR027417">
    <property type="entry name" value="P-loop_NTPase"/>
</dbReference>
<organism evidence="2 3">
    <name type="scientific">Amphibalanus amphitrite</name>
    <name type="common">Striped barnacle</name>
    <name type="synonym">Balanus amphitrite</name>
    <dbReference type="NCBI Taxonomy" id="1232801"/>
    <lineage>
        <taxon>Eukaryota</taxon>
        <taxon>Metazoa</taxon>
        <taxon>Ecdysozoa</taxon>
        <taxon>Arthropoda</taxon>
        <taxon>Crustacea</taxon>
        <taxon>Multicrustacea</taxon>
        <taxon>Cirripedia</taxon>
        <taxon>Thoracica</taxon>
        <taxon>Thoracicalcarea</taxon>
        <taxon>Balanomorpha</taxon>
        <taxon>Balanoidea</taxon>
        <taxon>Balanidae</taxon>
        <taxon>Amphibalaninae</taxon>
        <taxon>Amphibalanus</taxon>
    </lineage>
</organism>
<dbReference type="GO" id="GO:0001517">
    <property type="term" value="F:N-acetylglucosamine 6-O-sulfotransferase activity"/>
    <property type="evidence" value="ECO:0007669"/>
    <property type="project" value="TreeGrafter"/>
</dbReference>
<dbReference type="GO" id="GO:0006790">
    <property type="term" value="P:sulfur compound metabolic process"/>
    <property type="evidence" value="ECO:0007669"/>
    <property type="project" value="TreeGrafter"/>
</dbReference>
<sequence length="262" mass="28954">MSVGLPGQKTFYGVPADESSVVQDGWRPHPVIPPSVARPRLVVVVSSAPRSGSSFLGQLMSSPRGALYFFEPFWFYKHLNNNKTAAPYNYTAASDLYNLFTCNLDALPPMFAERRHRGFIWRKPKVLKRNPSRAHLTSLCLSTSIRVIKTIRPRLANVLPLLERTDLDVRIIHLVRDPRAIHNSLVSRRHAWPQRRRNASLLCEDIRADLQASQSISSDRWTGVRQMYGRKQGCGAVEISDGSGSGSGSGEKIGSGSGSGSG</sequence>
<evidence type="ECO:0000256" key="1">
    <source>
        <dbReference type="SAM" id="MobiDB-lite"/>
    </source>
</evidence>
<dbReference type="Gene3D" id="3.40.50.300">
    <property type="entry name" value="P-loop containing nucleotide triphosphate hydrolases"/>
    <property type="match status" value="1"/>
</dbReference>
<dbReference type="AlphaFoldDB" id="A0A6A4VK82"/>
<dbReference type="EMBL" id="VIIS01001857">
    <property type="protein sequence ID" value="KAF0291720.1"/>
    <property type="molecule type" value="Genomic_DNA"/>
</dbReference>
<dbReference type="SUPFAM" id="SSF52540">
    <property type="entry name" value="P-loop containing nucleoside triphosphate hydrolases"/>
    <property type="match status" value="1"/>
</dbReference>
<keyword evidence="3" id="KW-1185">Reference proteome</keyword>
<dbReference type="GO" id="GO:0006044">
    <property type="term" value="P:N-acetylglucosamine metabolic process"/>
    <property type="evidence" value="ECO:0007669"/>
    <property type="project" value="TreeGrafter"/>
</dbReference>
<dbReference type="PANTHER" id="PTHR10704:SF71">
    <property type="entry name" value="CARBOHYDRATE SULFOTRANSFERASE 1-LIKE"/>
    <property type="match status" value="1"/>
</dbReference>
<proteinExistence type="predicted"/>
<gene>
    <name evidence="2" type="primary">Chst5_1</name>
    <name evidence="2" type="ORF">FJT64_010176</name>
</gene>
<dbReference type="OrthoDB" id="6138663at2759"/>
<feature type="compositionally biased region" description="Gly residues" evidence="1">
    <location>
        <begin position="243"/>
        <end position="262"/>
    </location>
</feature>
<accession>A0A6A4VK82</accession>
<evidence type="ECO:0000313" key="3">
    <source>
        <dbReference type="Proteomes" id="UP000440578"/>
    </source>
</evidence>
<feature type="region of interest" description="Disordered" evidence="1">
    <location>
        <begin position="235"/>
        <end position="262"/>
    </location>
</feature>
<name>A0A6A4VK82_AMPAM</name>
<evidence type="ECO:0000313" key="2">
    <source>
        <dbReference type="EMBL" id="KAF0291720.1"/>
    </source>
</evidence>
<dbReference type="PANTHER" id="PTHR10704">
    <property type="entry name" value="CARBOHYDRATE SULFOTRANSFERASE"/>
    <property type="match status" value="1"/>
</dbReference>